<dbReference type="OrthoDB" id="10017054at2759"/>
<evidence type="ECO:0000313" key="7">
    <source>
        <dbReference type="EMBL" id="OAX42152.1"/>
    </source>
</evidence>
<dbReference type="PANTHER" id="PTHR11915">
    <property type="entry name" value="SPECTRIN/FILAMIN RELATED CYTOSKELETAL PROTEIN"/>
    <property type="match status" value="1"/>
</dbReference>
<dbReference type="PROSITE" id="PS50021">
    <property type="entry name" value="CH"/>
    <property type="match status" value="2"/>
</dbReference>
<feature type="domain" description="Calponin-homology (CH)" evidence="5">
    <location>
        <begin position="3"/>
        <end position="109"/>
    </location>
</feature>
<organism evidence="7 8">
    <name type="scientific">Rhizopogon vinicolor AM-OR11-026</name>
    <dbReference type="NCBI Taxonomy" id="1314800"/>
    <lineage>
        <taxon>Eukaryota</taxon>
        <taxon>Fungi</taxon>
        <taxon>Dikarya</taxon>
        <taxon>Basidiomycota</taxon>
        <taxon>Agaricomycotina</taxon>
        <taxon>Agaricomycetes</taxon>
        <taxon>Agaricomycetidae</taxon>
        <taxon>Boletales</taxon>
        <taxon>Suillineae</taxon>
        <taxon>Rhizopogonaceae</taxon>
        <taxon>Rhizopogon</taxon>
    </lineage>
</organism>
<evidence type="ECO:0000256" key="2">
    <source>
        <dbReference type="ARBA" id="ARBA00022737"/>
    </source>
</evidence>
<dbReference type="InterPro" id="IPR001589">
    <property type="entry name" value="Actinin_actin-bd_CS"/>
</dbReference>
<evidence type="ECO:0008006" key="9">
    <source>
        <dbReference type="Google" id="ProtNLM"/>
    </source>
</evidence>
<evidence type="ECO:0000256" key="1">
    <source>
        <dbReference type="ARBA" id="ARBA00010255"/>
    </source>
</evidence>
<evidence type="ECO:0000259" key="6">
    <source>
        <dbReference type="PROSITE" id="PS50222"/>
    </source>
</evidence>
<dbReference type="Gene3D" id="1.10.418.10">
    <property type="entry name" value="Calponin-like domain"/>
    <property type="match status" value="2"/>
</dbReference>
<dbReference type="InterPro" id="IPR014837">
    <property type="entry name" value="EF-hand_Ca_insen"/>
</dbReference>
<dbReference type="PROSITE" id="PS00018">
    <property type="entry name" value="EF_HAND_1"/>
    <property type="match status" value="1"/>
</dbReference>
<reference evidence="7 8" key="1">
    <citation type="submission" date="2016-06" db="EMBL/GenBank/DDBJ databases">
        <title>Comparative genomics of the ectomycorrhizal sister species Rhizopogon vinicolor and Rhizopogon vesiculosus (Basidiomycota: Boletales) reveals a divergence of the mating type B locus.</title>
        <authorList>
            <consortium name="DOE Joint Genome Institute"/>
            <person name="Mujic A.B."/>
            <person name="Kuo A."/>
            <person name="Tritt A."/>
            <person name="Lipzen A."/>
            <person name="Chen C."/>
            <person name="Johnson J."/>
            <person name="Sharma A."/>
            <person name="Barry K."/>
            <person name="Grigoriev I.V."/>
            <person name="Spatafora J.W."/>
        </authorList>
    </citation>
    <scope>NUCLEOTIDE SEQUENCE [LARGE SCALE GENOMIC DNA]</scope>
    <source>
        <strain evidence="7 8">AM-OR11-026</strain>
    </source>
</reference>
<dbReference type="FunCoup" id="A0A1B7NB93">
    <property type="interactions" value="10"/>
</dbReference>
<dbReference type="SMART" id="SM00033">
    <property type="entry name" value="CH"/>
    <property type="match status" value="2"/>
</dbReference>
<dbReference type="FunFam" id="1.10.418.10:FF:000030">
    <property type="entry name" value="Related to alpha-actinin"/>
    <property type="match status" value="1"/>
</dbReference>
<dbReference type="InterPro" id="IPR036872">
    <property type="entry name" value="CH_dom_sf"/>
</dbReference>
<protein>
    <recommendedName>
        <fullName evidence="9">Actinin-like protein</fullName>
    </recommendedName>
</protein>
<dbReference type="Pfam" id="PF00307">
    <property type="entry name" value="CH"/>
    <property type="match status" value="2"/>
</dbReference>
<keyword evidence="2" id="KW-0677">Repeat</keyword>
<dbReference type="STRING" id="1314800.A0A1B7NB93"/>
<dbReference type="SUPFAM" id="SSF47576">
    <property type="entry name" value="Calponin-homology domain, CH-domain"/>
    <property type="match status" value="1"/>
</dbReference>
<keyword evidence="8" id="KW-1185">Reference proteome</keyword>
<dbReference type="Proteomes" id="UP000092154">
    <property type="component" value="Unassembled WGS sequence"/>
</dbReference>
<dbReference type="CDD" id="cd21215">
    <property type="entry name" value="CH_SpAIN1-like_rpt1"/>
    <property type="match status" value="1"/>
</dbReference>
<comment type="similarity">
    <text evidence="1">Belongs to the alpha-actinin family.</text>
</comment>
<gene>
    <name evidence="7" type="ORF">K503DRAFT_863319</name>
</gene>
<name>A0A1B7NB93_9AGAM</name>
<dbReference type="InterPro" id="IPR011992">
    <property type="entry name" value="EF-hand-dom_pair"/>
</dbReference>
<dbReference type="InterPro" id="IPR002048">
    <property type="entry name" value="EF_hand_dom"/>
</dbReference>
<dbReference type="EMBL" id="KV448163">
    <property type="protein sequence ID" value="OAX42152.1"/>
    <property type="molecule type" value="Genomic_DNA"/>
</dbReference>
<feature type="domain" description="Calponin-homology (CH)" evidence="5">
    <location>
        <begin position="118"/>
        <end position="224"/>
    </location>
</feature>
<dbReference type="InParanoid" id="A0A1B7NB93"/>
<dbReference type="InterPro" id="IPR001715">
    <property type="entry name" value="CH_dom"/>
</dbReference>
<dbReference type="Gene3D" id="1.10.238.10">
    <property type="entry name" value="EF-hand"/>
    <property type="match status" value="2"/>
</dbReference>
<dbReference type="GO" id="GO:0003779">
    <property type="term" value="F:actin binding"/>
    <property type="evidence" value="ECO:0007669"/>
    <property type="project" value="UniProtKB-KW"/>
</dbReference>
<keyword evidence="4" id="KW-0009">Actin-binding</keyword>
<dbReference type="GO" id="GO:0005509">
    <property type="term" value="F:calcium ion binding"/>
    <property type="evidence" value="ECO:0007669"/>
    <property type="project" value="InterPro"/>
</dbReference>
<dbReference type="PROSITE" id="PS00020">
    <property type="entry name" value="ACTININ_2"/>
    <property type="match status" value="1"/>
</dbReference>
<dbReference type="InterPro" id="IPR018247">
    <property type="entry name" value="EF_Hand_1_Ca_BS"/>
</dbReference>
<evidence type="ECO:0000256" key="4">
    <source>
        <dbReference type="ARBA" id="ARBA00023203"/>
    </source>
</evidence>
<evidence type="ECO:0000259" key="5">
    <source>
        <dbReference type="PROSITE" id="PS50021"/>
    </source>
</evidence>
<dbReference type="SMART" id="SM01184">
    <property type="entry name" value="efhand_Ca_insen"/>
    <property type="match status" value="1"/>
</dbReference>
<dbReference type="PROSITE" id="PS00019">
    <property type="entry name" value="ACTININ_1"/>
    <property type="match status" value="1"/>
</dbReference>
<dbReference type="Gene3D" id="1.20.58.60">
    <property type="match status" value="2"/>
</dbReference>
<sequence>MDSTQERTFCKWLNTKLEANGYPPMYSLVQDLSDGVRLIQLMEIMGDTSLGRYNKNPRMRVQKAENVNKALEFIRQRGIKLTNIGPEDIIDGNLKLILGMIWTLVLRFTIADISEEGLSAKEGLLLWAQRKTAPYKEVDVQDFSISWSDGLALCALIHCHRPDLLDYDKLDKSDRHSNTRLAFQVAADHLGIPQLLEVEDLCDSTRPDERSVMTYIASYFHAFSTMDQAETNSRRVEKFAELMQSVWTSKNDYERRARALLYALSEVQQKWSASQFTGTYADAKEQSTAFTTYKHTTKRTWVIERQDVTTLLGNIQTKLRTYGLREYIPPPGLALSDLDDAWNDLLQTEANRSRAINAQIRQIKEYLRKEFADLANDFSQRLHAISLELSGVAGPLEDQQDQVKEIQTRLPTLSEALARVAGAEQDCATANVEENDYTVFTCQDLEFELGLVTQSVAKKISFIDNQIVSRNMTNLTPAQLEQFESTFRYFDRDETNTLSLTEMSAALASQGLVYSDEDMAFIYDQLLQDYGAVTFEAFINLLVDITEDQTSPEQLRESFCGIADNKPVVTELDMRLAQLPISAIDYLREVIPSNNNEVGEAEYDYETWLQDVFA</sequence>
<dbReference type="PROSITE" id="PS50222">
    <property type="entry name" value="EF_HAND_2"/>
    <property type="match status" value="1"/>
</dbReference>
<accession>A0A1B7NB93</accession>
<proteinExistence type="inferred from homology"/>
<evidence type="ECO:0000313" key="8">
    <source>
        <dbReference type="Proteomes" id="UP000092154"/>
    </source>
</evidence>
<dbReference type="Pfam" id="PF08726">
    <property type="entry name" value="EFhand_Ca_insen"/>
    <property type="match status" value="1"/>
</dbReference>
<dbReference type="SUPFAM" id="SSF47473">
    <property type="entry name" value="EF-hand"/>
    <property type="match status" value="1"/>
</dbReference>
<feature type="domain" description="EF-hand" evidence="6">
    <location>
        <begin position="478"/>
        <end position="513"/>
    </location>
</feature>
<dbReference type="FunFam" id="1.10.418.10:FF:000077">
    <property type="entry name" value="Related to alpha-actinin"/>
    <property type="match status" value="1"/>
</dbReference>
<dbReference type="SUPFAM" id="SSF46966">
    <property type="entry name" value="Spectrin repeat"/>
    <property type="match status" value="2"/>
</dbReference>
<keyword evidence="3" id="KW-0106">Calcium</keyword>
<evidence type="ECO:0000256" key="3">
    <source>
        <dbReference type="ARBA" id="ARBA00022837"/>
    </source>
</evidence>
<dbReference type="AlphaFoldDB" id="A0A1B7NB93"/>